<dbReference type="Proteomes" id="UP000325081">
    <property type="component" value="Unassembled WGS sequence"/>
</dbReference>
<evidence type="ECO:0000313" key="3">
    <source>
        <dbReference type="Proteomes" id="UP000325081"/>
    </source>
</evidence>
<feature type="region of interest" description="Disordered" evidence="1">
    <location>
        <begin position="135"/>
        <end position="177"/>
    </location>
</feature>
<keyword evidence="3" id="KW-1185">Reference proteome</keyword>
<protein>
    <submittedName>
        <fullName evidence="2">Sequence-specific DNA binding transcription factors</fullName>
    </submittedName>
</protein>
<gene>
    <name evidence="2" type="ORF">STAS_04717</name>
</gene>
<accession>A0A5A7P7W2</accession>
<evidence type="ECO:0000256" key="1">
    <source>
        <dbReference type="SAM" id="MobiDB-lite"/>
    </source>
</evidence>
<comment type="caution">
    <text evidence="2">The sequence shown here is derived from an EMBL/GenBank/DDBJ whole genome shotgun (WGS) entry which is preliminary data.</text>
</comment>
<sequence length="196" mass="21476">MVVGHVLGYAIGAAGGFRRRLPEKNELDHLYFAVRRRTTTDMTTRSALHKHMTAATSVGTLNRSAAKNPTSRSLVNMPFSSPLRHAPCQKIARPPTPPFVGKPATLPSPGCMLISQSNFSASREKKARLFRIGTKNGADEDGIEGRHLQQPGGGDNFPPPPCPAPRPRRPQHRDLQGCRRALARRLPQQRLLSAPL</sequence>
<proteinExistence type="predicted"/>
<dbReference type="EMBL" id="BKCP01003335">
    <property type="protein sequence ID" value="GER28895.1"/>
    <property type="molecule type" value="Genomic_DNA"/>
</dbReference>
<dbReference type="AlphaFoldDB" id="A0A5A7P7W2"/>
<organism evidence="2 3">
    <name type="scientific">Striga asiatica</name>
    <name type="common">Asiatic witchweed</name>
    <name type="synonym">Buchnera asiatica</name>
    <dbReference type="NCBI Taxonomy" id="4170"/>
    <lineage>
        <taxon>Eukaryota</taxon>
        <taxon>Viridiplantae</taxon>
        <taxon>Streptophyta</taxon>
        <taxon>Embryophyta</taxon>
        <taxon>Tracheophyta</taxon>
        <taxon>Spermatophyta</taxon>
        <taxon>Magnoliopsida</taxon>
        <taxon>eudicotyledons</taxon>
        <taxon>Gunneridae</taxon>
        <taxon>Pentapetalae</taxon>
        <taxon>asterids</taxon>
        <taxon>lamiids</taxon>
        <taxon>Lamiales</taxon>
        <taxon>Orobanchaceae</taxon>
        <taxon>Buchnereae</taxon>
        <taxon>Striga</taxon>
    </lineage>
</organism>
<evidence type="ECO:0000313" key="2">
    <source>
        <dbReference type="EMBL" id="GER28895.1"/>
    </source>
</evidence>
<name>A0A5A7P7W2_STRAF</name>
<reference evidence="3" key="1">
    <citation type="journal article" date="2019" name="Curr. Biol.">
        <title>Genome Sequence of Striga asiatica Provides Insight into the Evolution of Plant Parasitism.</title>
        <authorList>
            <person name="Yoshida S."/>
            <person name="Kim S."/>
            <person name="Wafula E.K."/>
            <person name="Tanskanen J."/>
            <person name="Kim Y.M."/>
            <person name="Honaas L."/>
            <person name="Yang Z."/>
            <person name="Spallek T."/>
            <person name="Conn C.E."/>
            <person name="Ichihashi Y."/>
            <person name="Cheong K."/>
            <person name="Cui S."/>
            <person name="Der J.P."/>
            <person name="Gundlach H."/>
            <person name="Jiao Y."/>
            <person name="Hori C."/>
            <person name="Ishida J.K."/>
            <person name="Kasahara H."/>
            <person name="Kiba T."/>
            <person name="Kim M.S."/>
            <person name="Koo N."/>
            <person name="Laohavisit A."/>
            <person name="Lee Y.H."/>
            <person name="Lumba S."/>
            <person name="McCourt P."/>
            <person name="Mortimer J.C."/>
            <person name="Mutuku J.M."/>
            <person name="Nomura T."/>
            <person name="Sasaki-Sekimoto Y."/>
            <person name="Seto Y."/>
            <person name="Wang Y."/>
            <person name="Wakatake T."/>
            <person name="Sakakibara H."/>
            <person name="Demura T."/>
            <person name="Yamaguchi S."/>
            <person name="Yoneyama K."/>
            <person name="Manabe R.I."/>
            <person name="Nelson D.C."/>
            <person name="Schulman A.H."/>
            <person name="Timko M.P."/>
            <person name="dePamphilis C.W."/>
            <person name="Choi D."/>
            <person name="Shirasu K."/>
        </authorList>
    </citation>
    <scope>NUCLEOTIDE SEQUENCE [LARGE SCALE GENOMIC DNA]</scope>
    <source>
        <strain evidence="3">cv. UVA1</strain>
    </source>
</reference>